<comment type="caution">
    <text evidence="3">The sequence shown here is derived from an EMBL/GenBank/DDBJ whole genome shotgun (WGS) entry which is preliminary data.</text>
</comment>
<accession>A0A523TIF9</accession>
<dbReference type="EMBL" id="SOJT01000049">
    <property type="protein sequence ID" value="TET30112.1"/>
    <property type="molecule type" value="Genomic_DNA"/>
</dbReference>
<protein>
    <submittedName>
        <fullName evidence="3">XdhC/CoxI family protein</fullName>
    </submittedName>
</protein>
<dbReference type="InterPro" id="IPR052698">
    <property type="entry name" value="MoCofactor_Util/Proc"/>
</dbReference>
<evidence type="ECO:0000313" key="3">
    <source>
        <dbReference type="EMBL" id="TET30112.1"/>
    </source>
</evidence>
<feature type="domain" description="XdhC- CoxI" evidence="1">
    <location>
        <begin position="115"/>
        <end position="178"/>
    </location>
</feature>
<dbReference type="Pfam" id="PF02625">
    <property type="entry name" value="XdhC_CoxI"/>
    <property type="match status" value="2"/>
</dbReference>
<evidence type="ECO:0000259" key="2">
    <source>
        <dbReference type="Pfam" id="PF13478"/>
    </source>
</evidence>
<gene>
    <name evidence="3" type="ORF">E3J68_00965</name>
</gene>
<evidence type="ECO:0000313" key="4">
    <source>
        <dbReference type="Proteomes" id="UP000316517"/>
    </source>
</evidence>
<evidence type="ECO:0000259" key="1">
    <source>
        <dbReference type="Pfam" id="PF02625"/>
    </source>
</evidence>
<feature type="domain" description="XdhC Rossmann" evidence="2">
    <location>
        <begin position="201"/>
        <end position="343"/>
    </location>
</feature>
<dbReference type="Gene3D" id="3.40.50.720">
    <property type="entry name" value="NAD(P)-binding Rossmann-like Domain"/>
    <property type="match status" value="1"/>
</dbReference>
<dbReference type="AlphaFoldDB" id="A0A523TIF9"/>
<sequence length="349" mass="37928">MSIFRDVYGLLSQDKTLALVTVVATWGSTPQVAGAMMVVNSDGSTAGTVGGGNAERLITQDAILTLRENRPMLKDYLLTEGGNTEMVCGGKMRVFIEPVGEEKDFFEDLDNEAGSGRTSALAIIISGKEILSSFIGKKMLITSDGTAMGSLGMEKIEKLVVPESSKAIKEGSPRLRTYILEETKKQEVIIFINVIPGEANLIIAGGGHIAKPLSEMAKVLGFNVTIVDDRKEYANKFRFPLADEIICGDFKEVFSNLTLNENSNVVVVTYGHRYDEQVLEEVLKSKAGYVGCIGSKRKAKQTLQYLKGAGYSEENVKRVHIPVGLDIGAKTPAEISLSILGEIVKERRK</sequence>
<dbReference type="PANTHER" id="PTHR30388:SF6">
    <property type="entry name" value="XANTHINE DEHYDROGENASE SUBUNIT A-RELATED"/>
    <property type="match status" value="1"/>
</dbReference>
<dbReference type="Proteomes" id="UP000316517">
    <property type="component" value="Unassembled WGS sequence"/>
</dbReference>
<reference evidence="3 4" key="1">
    <citation type="submission" date="2019-03" db="EMBL/GenBank/DDBJ databases">
        <title>Metabolic potential of uncultured bacteria and archaea associated with petroleum seepage in deep-sea sediments.</title>
        <authorList>
            <person name="Dong X."/>
            <person name="Hubert C."/>
        </authorList>
    </citation>
    <scope>NUCLEOTIDE SEQUENCE [LARGE SCALE GENOMIC DNA]</scope>
    <source>
        <strain evidence="3">E44_bin3</strain>
    </source>
</reference>
<name>A0A523TIF9_UNCAE</name>
<feature type="domain" description="XdhC- CoxI" evidence="1">
    <location>
        <begin position="11"/>
        <end position="76"/>
    </location>
</feature>
<dbReference type="Pfam" id="PF13478">
    <property type="entry name" value="XdhC_C"/>
    <property type="match status" value="1"/>
</dbReference>
<proteinExistence type="predicted"/>
<dbReference type="PANTHER" id="PTHR30388">
    <property type="entry name" value="ALDEHYDE OXIDOREDUCTASE MOLYBDENUM COFACTOR ASSEMBLY PROTEIN"/>
    <property type="match status" value="1"/>
</dbReference>
<organism evidence="3 4">
    <name type="scientific">Aerophobetes bacterium</name>
    <dbReference type="NCBI Taxonomy" id="2030807"/>
    <lineage>
        <taxon>Bacteria</taxon>
        <taxon>Candidatus Aerophobota</taxon>
    </lineage>
</organism>
<dbReference type="InterPro" id="IPR003777">
    <property type="entry name" value="XdhC_CoxI"/>
</dbReference>
<dbReference type="InterPro" id="IPR027051">
    <property type="entry name" value="XdhC_Rossmann_dom"/>
</dbReference>